<dbReference type="Proteomes" id="UP000055060">
    <property type="component" value="Unassembled WGS sequence"/>
</dbReference>
<organism evidence="9">
    <name type="scientific">Longilinea arvoryzae</name>
    <dbReference type="NCBI Taxonomy" id="360412"/>
    <lineage>
        <taxon>Bacteria</taxon>
        <taxon>Bacillati</taxon>
        <taxon>Chloroflexota</taxon>
        <taxon>Anaerolineae</taxon>
        <taxon>Anaerolineales</taxon>
        <taxon>Anaerolineaceae</taxon>
        <taxon>Longilinea</taxon>
    </lineage>
</organism>
<dbReference type="PANTHER" id="PTHR43386:SF25">
    <property type="entry name" value="PEPTIDE ABC TRANSPORTER PERMEASE PROTEIN"/>
    <property type="match status" value="1"/>
</dbReference>
<comment type="subcellular location">
    <subcellularLocation>
        <location evidence="1 7">Cell membrane</location>
        <topology evidence="1 7">Multi-pass membrane protein</topology>
    </subcellularLocation>
</comment>
<dbReference type="CDD" id="cd06261">
    <property type="entry name" value="TM_PBP2"/>
    <property type="match status" value="1"/>
</dbReference>
<dbReference type="InterPro" id="IPR000515">
    <property type="entry name" value="MetI-like"/>
</dbReference>
<evidence type="ECO:0000256" key="6">
    <source>
        <dbReference type="ARBA" id="ARBA00023136"/>
    </source>
</evidence>
<keyword evidence="10" id="KW-1185">Reference proteome</keyword>
<reference evidence="9" key="1">
    <citation type="submission" date="2015-07" db="EMBL/GenBank/DDBJ databases">
        <title>Draft Genome Sequences of Anaerolinea thermolimosa IMO-1, Bellilinea caldifistulae GOMI-1, Leptolinea tardivitalis YMTK-2, Levilinea saccharolytica KIBI-1,Longilinea arvoryzae KOME-1, Previously Described as Members of the Anaerolineaceae (Chloroflexi).</title>
        <authorList>
            <person name="Sekiguchi Y."/>
            <person name="Ohashi A."/>
            <person name="Matsuura N."/>
            <person name="Tourlousse M.D."/>
        </authorList>
    </citation>
    <scope>NUCLEOTIDE SEQUENCE [LARGE SCALE GENOMIC DNA]</scope>
    <source>
        <strain evidence="9">KOME-1</strain>
    </source>
</reference>
<dbReference type="PROSITE" id="PS50928">
    <property type="entry name" value="ABC_TM1"/>
    <property type="match status" value="1"/>
</dbReference>
<dbReference type="RefSeq" id="WP_201785941.1">
    <property type="nucleotide sequence ID" value="NZ_DF967972.1"/>
</dbReference>
<dbReference type="Pfam" id="PF00528">
    <property type="entry name" value="BPD_transp_1"/>
    <property type="match status" value="1"/>
</dbReference>
<proteinExistence type="inferred from homology"/>
<evidence type="ECO:0000256" key="1">
    <source>
        <dbReference type="ARBA" id="ARBA00004651"/>
    </source>
</evidence>
<sequence>MVTRLLRSRKGAFGVVVLLLLIIMAVFAKQISPYDPYILDVRHKLQEPSIAHLFGTDELGRDILSRVIFGSGISLEIGLFAVSLAALIGVTTGLIAGYMGGIVDSVIMRVWDTILAFPGIFLAIGMVSILGPGPSVAIFAVALTSMPTFARLTRSIAISTKEMEFVTAERALGVSDFEIIFRTILPNCLTPVIVNIAIAAPSAILMEASLSYLGLGSQPPEPSWGNMLQTAQVYISRAPTYGIFPGVALTLVVLGMNFFADGLQDALDPRRTRTQRGK</sequence>
<feature type="domain" description="ABC transmembrane type-1" evidence="8">
    <location>
        <begin position="71"/>
        <end position="260"/>
    </location>
</feature>
<dbReference type="GO" id="GO:0005886">
    <property type="term" value="C:plasma membrane"/>
    <property type="evidence" value="ECO:0007669"/>
    <property type="project" value="UniProtKB-SubCell"/>
</dbReference>
<evidence type="ECO:0000313" key="9">
    <source>
        <dbReference type="EMBL" id="GAP15801.1"/>
    </source>
</evidence>
<dbReference type="GO" id="GO:0055085">
    <property type="term" value="P:transmembrane transport"/>
    <property type="evidence" value="ECO:0007669"/>
    <property type="project" value="InterPro"/>
</dbReference>
<comment type="similarity">
    <text evidence="7">Belongs to the binding-protein-dependent transport system permease family.</text>
</comment>
<dbReference type="SUPFAM" id="SSF161098">
    <property type="entry name" value="MetI-like"/>
    <property type="match status" value="1"/>
</dbReference>
<dbReference type="InterPro" id="IPR025966">
    <property type="entry name" value="OppC_N"/>
</dbReference>
<dbReference type="EMBL" id="DF967972">
    <property type="protein sequence ID" value="GAP15801.1"/>
    <property type="molecule type" value="Genomic_DNA"/>
</dbReference>
<feature type="transmembrane region" description="Helical" evidence="7">
    <location>
        <begin position="243"/>
        <end position="263"/>
    </location>
</feature>
<evidence type="ECO:0000313" key="10">
    <source>
        <dbReference type="Proteomes" id="UP000055060"/>
    </source>
</evidence>
<feature type="transmembrane region" description="Helical" evidence="7">
    <location>
        <begin position="136"/>
        <end position="153"/>
    </location>
</feature>
<keyword evidence="4 7" id="KW-0812">Transmembrane</keyword>
<dbReference type="InterPro" id="IPR050366">
    <property type="entry name" value="BP-dependent_transpt_permease"/>
</dbReference>
<evidence type="ECO:0000259" key="8">
    <source>
        <dbReference type="PROSITE" id="PS50928"/>
    </source>
</evidence>
<dbReference type="Gene3D" id="1.10.3720.10">
    <property type="entry name" value="MetI-like"/>
    <property type="match status" value="1"/>
</dbReference>
<evidence type="ECO:0000256" key="5">
    <source>
        <dbReference type="ARBA" id="ARBA00022989"/>
    </source>
</evidence>
<keyword evidence="3" id="KW-1003">Cell membrane</keyword>
<dbReference type="AlphaFoldDB" id="A0A0S7BJH7"/>
<evidence type="ECO:0000256" key="2">
    <source>
        <dbReference type="ARBA" id="ARBA00022448"/>
    </source>
</evidence>
<feature type="transmembrane region" description="Helical" evidence="7">
    <location>
        <begin position="110"/>
        <end position="130"/>
    </location>
</feature>
<keyword evidence="2 7" id="KW-0813">Transport</keyword>
<gene>
    <name evidence="9" type="ORF">LARV_03593</name>
</gene>
<dbReference type="PANTHER" id="PTHR43386">
    <property type="entry name" value="OLIGOPEPTIDE TRANSPORT SYSTEM PERMEASE PROTEIN APPC"/>
    <property type="match status" value="1"/>
</dbReference>
<name>A0A0S7BJH7_9CHLR</name>
<keyword evidence="5 7" id="KW-1133">Transmembrane helix</keyword>
<dbReference type="Pfam" id="PF12911">
    <property type="entry name" value="OppC_N"/>
    <property type="match status" value="1"/>
</dbReference>
<dbReference type="STRING" id="360412.LARV_03593"/>
<feature type="transmembrane region" description="Helical" evidence="7">
    <location>
        <begin position="77"/>
        <end position="98"/>
    </location>
</feature>
<dbReference type="InterPro" id="IPR035906">
    <property type="entry name" value="MetI-like_sf"/>
</dbReference>
<protein>
    <submittedName>
        <fullName evidence="9">ABC-type dipeptide/oligopeptide/nickel transport system, permease component</fullName>
    </submittedName>
</protein>
<keyword evidence="6 7" id="KW-0472">Membrane</keyword>
<evidence type="ECO:0000256" key="7">
    <source>
        <dbReference type="RuleBase" id="RU363032"/>
    </source>
</evidence>
<evidence type="ECO:0000256" key="4">
    <source>
        <dbReference type="ARBA" id="ARBA00022692"/>
    </source>
</evidence>
<evidence type="ECO:0000256" key="3">
    <source>
        <dbReference type="ARBA" id="ARBA00022475"/>
    </source>
</evidence>
<accession>A0A0S7BJH7</accession>